<keyword evidence="16" id="KW-1185">Reference proteome</keyword>
<feature type="transmembrane region" description="Helical" evidence="12">
    <location>
        <begin position="168"/>
        <end position="187"/>
    </location>
</feature>
<dbReference type="GO" id="GO:0016887">
    <property type="term" value="F:ATP hydrolysis activity"/>
    <property type="evidence" value="ECO:0007669"/>
    <property type="project" value="InterPro"/>
</dbReference>
<feature type="transmembrane region" description="Helical" evidence="12">
    <location>
        <begin position="301"/>
        <end position="322"/>
    </location>
</feature>
<feature type="transmembrane region" description="Helical" evidence="12">
    <location>
        <begin position="74"/>
        <end position="92"/>
    </location>
</feature>
<name>A0A2I2YNZ3_GORGO</name>
<proteinExistence type="inferred from homology"/>
<dbReference type="EMBL" id="CABD030099335">
    <property type="status" value="NOT_ANNOTATED_CDS"/>
    <property type="molecule type" value="Genomic_DNA"/>
</dbReference>
<reference evidence="15" key="4">
    <citation type="submission" date="2025-09" db="UniProtKB">
        <authorList>
            <consortium name="Ensembl"/>
        </authorList>
    </citation>
    <scope>IDENTIFICATION</scope>
</reference>
<dbReference type="Proteomes" id="UP000001519">
    <property type="component" value="Chromosome 16"/>
</dbReference>
<feature type="transmembrane region" description="Helical" evidence="12">
    <location>
        <begin position="35"/>
        <end position="54"/>
    </location>
</feature>
<dbReference type="CDD" id="cd18595">
    <property type="entry name" value="ABC_6TM_MRP1_2_3_6_D1_like"/>
    <property type="match status" value="1"/>
</dbReference>
<feature type="region of interest" description="Disordered" evidence="11">
    <location>
        <begin position="798"/>
        <end position="854"/>
    </location>
</feature>
<dbReference type="FunFam" id="3.40.50.300:FF:000997">
    <property type="entry name" value="Multidrug resistance-associated protein 1"/>
    <property type="match status" value="1"/>
</dbReference>
<dbReference type="PROSITE" id="PS00211">
    <property type="entry name" value="ABC_TRANSPORTER_1"/>
    <property type="match status" value="1"/>
</dbReference>
<keyword evidence="6" id="KW-0067">ATP-binding</keyword>
<dbReference type="InterPro" id="IPR017871">
    <property type="entry name" value="ABC_transporter-like_CS"/>
</dbReference>
<dbReference type="SUPFAM" id="SSF52540">
    <property type="entry name" value="P-loop containing nucleoside triphosphate hydrolases"/>
    <property type="match status" value="1"/>
</dbReference>
<evidence type="ECO:0000259" key="14">
    <source>
        <dbReference type="PROSITE" id="PS50929"/>
    </source>
</evidence>
<dbReference type="GO" id="GO:0015431">
    <property type="term" value="F:ABC-type glutathione S-conjugate transporter activity"/>
    <property type="evidence" value="ECO:0007669"/>
    <property type="project" value="UniProtKB-EC"/>
</dbReference>
<dbReference type="InterPro" id="IPR003593">
    <property type="entry name" value="AAA+_ATPase"/>
</dbReference>
<evidence type="ECO:0000256" key="9">
    <source>
        <dbReference type="ARBA" id="ARBA00024220"/>
    </source>
</evidence>
<feature type="transmembrane region" description="Helical" evidence="12">
    <location>
        <begin position="446"/>
        <end position="464"/>
    </location>
</feature>
<comment type="catalytic activity">
    <reaction evidence="10">
        <text>leukotriene C4(in) + ATP + H2O = leukotriene C4(out) + ADP + phosphate + H(+)</text>
        <dbReference type="Rhea" id="RHEA:38963"/>
        <dbReference type="ChEBI" id="CHEBI:15377"/>
        <dbReference type="ChEBI" id="CHEBI:15378"/>
        <dbReference type="ChEBI" id="CHEBI:30616"/>
        <dbReference type="ChEBI" id="CHEBI:43474"/>
        <dbReference type="ChEBI" id="CHEBI:57973"/>
        <dbReference type="ChEBI" id="CHEBI:456216"/>
    </reaction>
    <physiologicalReaction direction="left-to-right" evidence="10">
        <dbReference type="Rhea" id="RHEA:38964"/>
    </physiologicalReaction>
</comment>
<organism evidence="15 16">
    <name type="scientific">Gorilla gorilla gorilla</name>
    <name type="common">Western lowland gorilla</name>
    <dbReference type="NCBI Taxonomy" id="9595"/>
    <lineage>
        <taxon>Eukaryota</taxon>
        <taxon>Metazoa</taxon>
        <taxon>Chordata</taxon>
        <taxon>Craniata</taxon>
        <taxon>Vertebrata</taxon>
        <taxon>Euteleostomi</taxon>
        <taxon>Mammalia</taxon>
        <taxon>Eutheria</taxon>
        <taxon>Euarchontoglires</taxon>
        <taxon>Primates</taxon>
        <taxon>Haplorrhini</taxon>
        <taxon>Catarrhini</taxon>
        <taxon>Hominidae</taxon>
        <taxon>Gorilla</taxon>
    </lineage>
</organism>
<dbReference type="PANTHER" id="PTHR24223">
    <property type="entry name" value="ATP-BINDING CASSETTE SUB-FAMILY C"/>
    <property type="match status" value="1"/>
</dbReference>
<feature type="compositionally biased region" description="Polar residues" evidence="11">
    <location>
        <begin position="827"/>
        <end position="854"/>
    </location>
</feature>
<dbReference type="InterPro" id="IPR003439">
    <property type="entry name" value="ABC_transporter-like_ATP-bd"/>
</dbReference>
<comment type="similarity">
    <text evidence="2">Belongs to the ABC transporter superfamily. ABCC family. Conjugate transporter (TC 3.A.1.208) subfamily.</text>
</comment>
<keyword evidence="5" id="KW-0547">Nucleotide-binding</keyword>
<dbReference type="InterPro" id="IPR056227">
    <property type="entry name" value="TMD0_ABC"/>
</dbReference>
<evidence type="ECO:0000313" key="15">
    <source>
        <dbReference type="Ensembl" id="ENSGGOP00000036600.1"/>
    </source>
</evidence>
<dbReference type="CDD" id="cd03250">
    <property type="entry name" value="ABCC_MRP_domain1"/>
    <property type="match status" value="1"/>
</dbReference>
<dbReference type="AlphaFoldDB" id="A0A2I2YNZ3"/>
<reference evidence="15 16" key="2">
    <citation type="journal article" date="2012" name="Nature">
        <title>Insights into hominid evolution from the gorilla genome sequence.</title>
        <authorList>
            <person name="Scally A."/>
            <person name="Dutheil J.Y."/>
            <person name="Hillier L.W."/>
            <person name="Jordan G.E."/>
            <person name="Goodhead I."/>
            <person name="Herrero J."/>
            <person name="Hobolth A."/>
            <person name="Lappalainen T."/>
            <person name="Mailund T."/>
            <person name="Marques-Bonet T."/>
            <person name="McCarthy S."/>
            <person name="Montgomery S.H."/>
            <person name="Schwalie P.C."/>
            <person name="Tang Y.A."/>
            <person name="Ward M.C."/>
            <person name="Xue Y."/>
            <person name="Yngvadottir B."/>
            <person name="Alkan C."/>
            <person name="Andersen L.N."/>
            <person name="Ayub Q."/>
            <person name="Ball E.V."/>
            <person name="Beal K."/>
            <person name="Bradley B.J."/>
            <person name="Chen Y."/>
            <person name="Clee C.M."/>
            <person name="Fitzgerald S."/>
            <person name="Graves T.A."/>
            <person name="Gu Y."/>
            <person name="Heath P."/>
            <person name="Heger A."/>
            <person name="Karakoc E."/>
            <person name="Kolb-Kokocinski A."/>
            <person name="Laird G.K."/>
            <person name="Lunter G."/>
            <person name="Meader S."/>
            <person name="Mort M."/>
            <person name="Mullikin J.C."/>
            <person name="Munch K."/>
            <person name="O'Connor T.D."/>
            <person name="Phillips A.D."/>
            <person name="Prado-Martinez J."/>
            <person name="Rogers A.S."/>
            <person name="Sajjadian S."/>
            <person name="Schmidt D."/>
            <person name="Shaw K."/>
            <person name="Simpson J.T."/>
            <person name="Stenson P.D."/>
            <person name="Turner D.J."/>
            <person name="Vigilant L."/>
            <person name="Vilella A.J."/>
            <person name="Whitener W."/>
            <person name="Zhu B."/>
            <person name="Cooper D.N."/>
            <person name="de Jong P."/>
            <person name="Dermitzakis E.T."/>
            <person name="Eichler E.E."/>
            <person name="Flicek P."/>
            <person name="Goldman N."/>
            <person name="Mundy N.I."/>
            <person name="Ning Z."/>
            <person name="Odom D.T."/>
            <person name="Ponting C.P."/>
            <person name="Quail M.A."/>
            <person name="Ryder O.A."/>
            <person name="Searle S.M."/>
            <person name="Warren W.C."/>
            <person name="Wilson R.K."/>
            <person name="Schierup M.H."/>
            <person name="Rogers J."/>
            <person name="Tyler-Smith C."/>
            <person name="Durbin R."/>
        </authorList>
    </citation>
    <scope>NUCLEOTIDE SEQUENCE [LARGE SCALE GENOMIC DNA]</scope>
</reference>
<dbReference type="SUPFAM" id="SSF90123">
    <property type="entry name" value="ABC transporter transmembrane region"/>
    <property type="match status" value="1"/>
</dbReference>
<dbReference type="FunFam" id="1.20.1560.10:FF:000032">
    <property type="entry name" value="ATP-binding cassette sub-family C member 6"/>
    <property type="match status" value="1"/>
</dbReference>
<dbReference type="GO" id="GO:0016020">
    <property type="term" value="C:membrane"/>
    <property type="evidence" value="ECO:0007669"/>
    <property type="project" value="UniProtKB-SubCell"/>
</dbReference>
<feature type="domain" description="ABC transmembrane type-1" evidence="14">
    <location>
        <begin position="307"/>
        <end position="588"/>
    </location>
</feature>
<dbReference type="Gene3D" id="1.20.1560.10">
    <property type="entry name" value="ABC transporter type 1, transmembrane domain"/>
    <property type="match status" value="1"/>
</dbReference>
<dbReference type="SMART" id="SM00382">
    <property type="entry name" value="AAA"/>
    <property type="match status" value="1"/>
</dbReference>
<evidence type="ECO:0000256" key="11">
    <source>
        <dbReference type="SAM" id="MobiDB-lite"/>
    </source>
</evidence>
<evidence type="ECO:0000256" key="8">
    <source>
        <dbReference type="ARBA" id="ARBA00023136"/>
    </source>
</evidence>
<dbReference type="EMBL" id="CABD030099332">
    <property type="status" value="NOT_ANNOTATED_CDS"/>
    <property type="molecule type" value="Genomic_DNA"/>
</dbReference>
<reference evidence="15" key="3">
    <citation type="submission" date="2025-08" db="UniProtKB">
        <authorList>
            <consortium name="Ensembl"/>
        </authorList>
    </citation>
    <scope>IDENTIFICATION</scope>
</reference>
<feature type="domain" description="ABC transporter" evidence="13">
    <location>
        <begin position="624"/>
        <end position="844"/>
    </location>
</feature>
<comment type="subcellular location">
    <subcellularLocation>
        <location evidence="1">Membrane</location>
        <topology evidence="1">Multi-pass membrane protein</topology>
    </subcellularLocation>
</comment>
<dbReference type="Pfam" id="PF00664">
    <property type="entry name" value="ABC_membrane"/>
    <property type="match status" value="1"/>
</dbReference>
<keyword evidence="4 12" id="KW-0812">Transmembrane</keyword>
<feature type="transmembrane region" description="Helical" evidence="12">
    <location>
        <begin position="104"/>
        <end position="122"/>
    </location>
</feature>
<dbReference type="InterPro" id="IPR027417">
    <property type="entry name" value="P-loop_NTPase"/>
</dbReference>
<dbReference type="GeneTree" id="ENSGT00940000157145"/>
<evidence type="ECO:0000313" key="16">
    <source>
        <dbReference type="Proteomes" id="UP000001519"/>
    </source>
</evidence>
<dbReference type="EMBL" id="CABD030099340">
    <property type="status" value="NOT_ANNOTATED_CDS"/>
    <property type="molecule type" value="Genomic_DNA"/>
</dbReference>
<dbReference type="EMBL" id="CABD030099336">
    <property type="status" value="NOT_ANNOTATED_CDS"/>
    <property type="molecule type" value="Genomic_DNA"/>
</dbReference>
<dbReference type="EC" id="7.6.2.3" evidence="9"/>
<feature type="transmembrane region" description="Helical" evidence="12">
    <location>
        <begin position="419"/>
        <end position="440"/>
    </location>
</feature>
<dbReference type="PANTHER" id="PTHR24223:SF339">
    <property type="entry name" value="ATP-BINDING CASSETTE SUB-FAMILY C MEMBER 6"/>
    <property type="match status" value="1"/>
</dbReference>
<keyword evidence="8 12" id="KW-0472">Membrane</keyword>
<dbReference type="Gene3D" id="3.40.50.300">
    <property type="entry name" value="P-loop containing nucleotide triphosphate hydrolases"/>
    <property type="match status" value="1"/>
</dbReference>
<evidence type="ECO:0000256" key="3">
    <source>
        <dbReference type="ARBA" id="ARBA00022448"/>
    </source>
</evidence>
<dbReference type="InterPro" id="IPR011527">
    <property type="entry name" value="ABC1_TM_dom"/>
</dbReference>
<evidence type="ECO:0000256" key="5">
    <source>
        <dbReference type="ARBA" id="ARBA00022741"/>
    </source>
</evidence>
<keyword evidence="7 12" id="KW-1133">Transmembrane helix</keyword>
<evidence type="ECO:0000259" key="13">
    <source>
        <dbReference type="PROSITE" id="PS50893"/>
    </source>
</evidence>
<dbReference type="PROSITE" id="PS50929">
    <property type="entry name" value="ABC_TM1F"/>
    <property type="match status" value="1"/>
</dbReference>
<accession>A0A2I2YNZ3</accession>
<feature type="transmembrane region" description="Helical" evidence="12">
    <location>
        <begin position="129"/>
        <end position="148"/>
    </location>
</feature>
<evidence type="ECO:0000256" key="6">
    <source>
        <dbReference type="ARBA" id="ARBA00022840"/>
    </source>
</evidence>
<dbReference type="GO" id="GO:0005524">
    <property type="term" value="F:ATP binding"/>
    <property type="evidence" value="ECO:0007669"/>
    <property type="project" value="UniProtKB-KW"/>
</dbReference>
<dbReference type="InterPro" id="IPR050173">
    <property type="entry name" value="ABC_transporter_C-like"/>
</dbReference>
<dbReference type="EMBL" id="CABD030099337">
    <property type="status" value="NOT_ANNOTATED_CDS"/>
    <property type="molecule type" value="Genomic_DNA"/>
</dbReference>
<evidence type="ECO:0000256" key="1">
    <source>
        <dbReference type="ARBA" id="ARBA00004141"/>
    </source>
</evidence>
<protein>
    <recommendedName>
        <fullName evidence="9">ABC-type glutathione-S-conjugate transporter</fullName>
        <ecNumber evidence="9">7.6.2.3</ecNumber>
    </recommendedName>
</protein>
<feature type="transmembrane region" description="Helical" evidence="12">
    <location>
        <begin position="525"/>
        <end position="548"/>
    </location>
</feature>
<dbReference type="EMBL" id="CABD030099333">
    <property type="status" value="NOT_ANNOTATED_CDS"/>
    <property type="molecule type" value="Genomic_DNA"/>
</dbReference>
<keyword evidence="3" id="KW-0813">Transport</keyword>
<evidence type="ECO:0000256" key="12">
    <source>
        <dbReference type="SAM" id="Phobius"/>
    </source>
</evidence>
<dbReference type="Pfam" id="PF24357">
    <property type="entry name" value="TMD0_ABC"/>
    <property type="match status" value="1"/>
</dbReference>
<dbReference type="EMBL" id="CABD030099339">
    <property type="status" value="NOT_ANNOTATED_CDS"/>
    <property type="molecule type" value="Genomic_DNA"/>
</dbReference>
<dbReference type="PROSITE" id="PS50893">
    <property type="entry name" value="ABC_TRANSPORTER_2"/>
    <property type="match status" value="1"/>
</dbReference>
<dbReference type="EMBL" id="CABD030099334">
    <property type="status" value="NOT_ANNOTATED_CDS"/>
    <property type="molecule type" value="Genomic_DNA"/>
</dbReference>
<sequence>MAAPAEPCAGQGVWNQTEPEPATTSLLSLCFLRTAGVWVPPMYLWVLGPIYLLFIHHHGRGYLRMSPLFKAKMVLGFALIVLCTSSVALTLWKMQQGTPEAPEFLIHPTVWLTTMSFAVFLIHTERKKGVQSSGVLFGYWLLCFVLPATNAAQQASGAGFQSDPVRHLSTYLCLSLVVAQFVLSCLVDQPPFFPEDPQQSNPCPETGAAFPSKATFWWVSGKRKKKSAWALEAESWNQIPVLLLLKYKMGPRANLSLPLRHNKAIAFKRKGGSGMKAPETEPFLRQEGSQWRPLLKAIWQVFHSTFLLGTLSLVISDVFRFTVPKLLSLFLEFIGDPKPPAWKGYLLAVLMFLSACLQTLFEQQNMYRLKVLQMRLRSAITGLVYRKVLALSSGSRKASAVGDVVNLVSVDVQRLTESVLYLNGLWLPLVWIVVCFVYLWQLLGPSALTAIAVFLSLLPLNFFITKKRNHHQEEQMRQKDSRARLTSSILRNSKTIKFHGWEGAFLDRVLGIRGQELGALRTSGLLFSVSLVSFQVSTFLVALVVFAVHTLVAENAMDAEKAFVTLTVLNILNKAQAFLPFSIHSLVQARVSFDRLVAFLCLEEVDPGAVDSSSSGSAAGKDCITIHSATFAWSQESPACLHRINLTVPQGCLLAVVGPVGAGKSSLLSALHGELSKVEGFVSIEGAVAYVPQEAWVQNTSVVENVCFGQELDPPWLERVLEACALQPDVDSFPEGVHTSIGEQGMNLSGGQKQRLSLARAVYRKAAVYLLDDPLAALDAHVGQHVFNQVIGPGGLLRGTKQNLGPAPRTPEAPLQAGGPSLDARGPSSQSLRRTMTLTGQDGQQERTASNTAG</sequence>
<evidence type="ECO:0000256" key="2">
    <source>
        <dbReference type="ARBA" id="ARBA00009726"/>
    </source>
</evidence>
<dbReference type="InterPro" id="IPR036640">
    <property type="entry name" value="ABC1_TM_sf"/>
</dbReference>
<dbReference type="Bgee" id="ENSGGOG00000009623">
    <property type="expression patterns" value="Expressed in adult mammalian kidney and 5 other cell types or tissues"/>
</dbReference>
<evidence type="ECO:0000256" key="4">
    <source>
        <dbReference type="ARBA" id="ARBA00022692"/>
    </source>
</evidence>
<gene>
    <name evidence="15" type="primary">LOC101129526</name>
</gene>
<dbReference type="EMBL" id="CABD030099338">
    <property type="status" value="NOT_ANNOTATED_CDS"/>
    <property type="molecule type" value="Genomic_DNA"/>
</dbReference>
<dbReference type="Ensembl" id="ENSGGOT00000046189.1">
    <property type="protein sequence ID" value="ENSGGOP00000036600.1"/>
    <property type="gene ID" value="ENSGGOG00000009623.3"/>
</dbReference>
<reference evidence="16" key="1">
    <citation type="submission" date="2011-05" db="EMBL/GenBank/DDBJ databases">
        <title>Insights into the evolution of the great apes provided by the gorilla genome.</title>
        <authorList>
            <person name="Scally A."/>
        </authorList>
    </citation>
    <scope>NUCLEOTIDE SEQUENCE [LARGE SCALE GENOMIC DNA]</scope>
</reference>
<evidence type="ECO:0000256" key="10">
    <source>
        <dbReference type="ARBA" id="ARBA00047523"/>
    </source>
</evidence>
<dbReference type="Pfam" id="PF00005">
    <property type="entry name" value="ABC_tran"/>
    <property type="match status" value="1"/>
</dbReference>
<feature type="transmembrane region" description="Helical" evidence="12">
    <location>
        <begin position="342"/>
        <end position="361"/>
    </location>
</feature>
<evidence type="ECO:0000256" key="7">
    <source>
        <dbReference type="ARBA" id="ARBA00022989"/>
    </source>
</evidence>